<keyword evidence="2" id="KW-1185">Reference proteome</keyword>
<reference evidence="1" key="1">
    <citation type="submission" date="2022-04" db="EMBL/GenBank/DDBJ databases">
        <title>Genome of the entomopathogenic fungus Entomophthora muscae.</title>
        <authorList>
            <person name="Elya C."/>
            <person name="Lovett B.R."/>
            <person name="Lee E."/>
            <person name="Macias A.M."/>
            <person name="Hajek A.E."/>
            <person name="De Bivort B.L."/>
            <person name="Kasson M.T."/>
            <person name="De Fine Licht H.H."/>
            <person name="Stajich J.E."/>
        </authorList>
    </citation>
    <scope>NUCLEOTIDE SEQUENCE</scope>
    <source>
        <strain evidence="1">Berkeley</strain>
    </source>
</reference>
<accession>A0ACC2TR99</accession>
<sequence length="122" mass="13037">MIKPAAEVATNWPKGARFNYGGFCLPCVRNIPDTYSCVTNKLSPAANVKAPTTTEQMSAINVQTSAAIKQIHTATMWKPTTTKLLLAANTQMPTATAQAPTFLVSPTCKPAPPASHLQTRHS</sequence>
<protein>
    <submittedName>
        <fullName evidence="1">Uncharacterized protein</fullName>
    </submittedName>
</protein>
<gene>
    <name evidence="1" type="ORF">DSO57_1019849</name>
</gene>
<comment type="caution">
    <text evidence="1">The sequence shown here is derived from an EMBL/GenBank/DDBJ whole genome shotgun (WGS) entry which is preliminary data.</text>
</comment>
<proteinExistence type="predicted"/>
<evidence type="ECO:0000313" key="1">
    <source>
        <dbReference type="EMBL" id="KAJ9077114.1"/>
    </source>
</evidence>
<name>A0ACC2TR99_9FUNG</name>
<dbReference type="Proteomes" id="UP001165960">
    <property type="component" value="Unassembled WGS sequence"/>
</dbReference>
<organism evidence="1 2">
    <name type="scientific">Entomophthora muscae</name>
    <dbReference type="NCBI Taxonomy" id="34485"/>
    <lineage>
        <taxon>Eukaryota</taxon>
        <taxon>Fungi</taxon>
        <taxon>Fungi incertae sedis</taxon>
        <taxon>Zoopagomycota</taxon>
        <taxon>Entomophthoromycotina</taxon>
        <taxon>Entomophthoromycetes</taxon>
        <taxon>Entomophthorales</taxon>
        <taxon>Entomophthoraceae</taxon>
        <taxon>Entomophthora</taxon>
    </lineage>
</organism>
<dbReference type="EMBL" id="QTSX02002220">
    <property type="protein sequence ID" value="KAJ9077114.1"/>
    <property type="molecule type" value="Genomic_DNA"/>
</dbReference>
<evidence type="ECO:0000313" key="2">
    <source>
        <dbReference type="Proteomes" id="UP001165960"/>
    </source>
</evidence>